<dbReference type="RefSeq" id="NP_064873.1">
    <property type="nucleotide sequence ID" value="NC_002520.1"/>
</dbReference>
<organism evidence="5 6">
    <name type="scientific">Amsacta moorei entomopoxvirus</name>
    <name type="common">AmEPV</name>
    <dbReference type="NCBI Taxonomy" id="28321"/>
    <lineage>
        <taxon>Viruses</taxon>
        <taxon>Varidnaviria</taxon>
        <taxon>Bamfordvirae</taxon>
        <taxon>Nucleocytoviricota</taxon>
        <taxon>Pokkesviricetes</taxon>
        <taxon>Chitovirales</taxon>
        <taxon>Poxviridae</taxon>
        <taxon>Entomopoxvirinae</taxon>
        <taxon>Betaentomopoxvirus</taxon>
    </lineage>
</organism>
<organismHost>
    <name type="scientific">Amsacta</name>
    <dbReference type="NCBI Taxonomy" id="340055"/>
</organismHost>
<dbReference type="GeneID" id="1494681"/>
<evidence type="ECO:0000256" key="3">
    <source>
        <dbReference type="ARBA" id="ARBA00023015"/>
    </source>
</evidence>
<dbReference type="OrthoDB" id="13319at10239"/>
<evidence type="ECO:0000256" key="4">
    <source>
        <dbReference type="ARBA" id="ARBA00023159"/>
    </source>
</evidence>
<evidence type="ECO:0000313" key="5">
    <source>
        <dbReference type="EMBL" id="AAG02797.1"/>
    </source>
</evidence>
<sequence>MEELYSLINYAYSNDIKRTIVNFRFSIDNKIYKNLFSNFREDIIINNEYSSTKLNNIKNIVEVRCCYKNKNIINLSLINPEIYKNIININNKNNKKKCININAIKENENTQYLKYYLNNCNTSFDSFIKKKKEKKKTLIKLFNNDNVHNISNNTNHTRYYEIESEYNNLTSEVTIKYKIILEIINEKIITEGRLLLPNSISITVSNRSRIILYDNNKIQIILSKDKSENNMQDFNNICSNILKTFFSITKEYTNNEINEKHIKSLSIHCDFNYTNSILKYPIFFEDKKIRFFGKNKISIKSITSKSKLEKIYTYIEKNICNIQKLYDDIDNCDPINDPIDDINTLVNKIYFNNLLK</sequence>
<proteinExistence type="predicted"/>
<keyword evidence="6" id="KW-1185">Reference proteome</keyword>
<dbReference type="InterPro" id="IPR008789">
    <property type="entry name" value="Poxvirus_intermed-TF"/>
</dbReference>
<evidence type="ECO:0000313" key="6">
    <source>
        <dbReference type="Proteomes" id="UP000000872"/>
    </source>
</evidence>
<dbReference type="KEGG" id="vg:1494681"/>
<protein>
    <recommendedName>
        <fullName evidence="2">Intermediate transcription factor 3 large subunit</fullName>
    </recommendedName>
</protein>
<evidence type="ECO:0000256" key="2">
    <source>
        <dbReference type="ARBA" id="ARBA00015436"/>
    </source>
</evidence>
<keyword evidence="4" id="KW-0010">Activator</keyword>
<dbReference type="Pfam" id="PF05718">
    <property type="entry name" value="Pox_int_trans"/>
    <property type="match status" value="1"/>
</dbReference>
<dbReference type="Proteomes" id="UP000000872">
    <property type="component" value="Segment"/>
</dbReference>
<reference evidence="5 6" key="1">
    <citation type="journal article" date="2000" name="Virology">
        <title>Complete genomic sequence of the Amsacta moorei entomopoxvirus: analysis and comparison with other poxviruses.</title>
        <authorList>
            <person name="Bawden A.L."/>
            <person name="Glassberg K.J."/>
            <person name="Diggans J."/>
            <person name="Shaw R."/>
            <person name="Farmerie W."/>
            <person name="Moyer R.W."/>
        </authorList>
    </citation>
    <scope>NUCLEOTIDE SEQUENCE [LARGE SCALE GENOMIC DNA]</scope>
</reference>
<keyword evidence="3" id="KW-0805">Transcription regulation</keyword>
<keyword evidence="3" id="KW-0804">Transcription</keyword>
<evidence type="ECO:0000256" key="1">
    <source>
        <dbReference type="ARBA" id="ARBA00003344"/>
    </source>
</evidence>
<name>Q9EMV8_AMEPV</name>
<accession>Q9EMV8</accession>
<comment type="function">
    <text evidence="1">Acts with RNA polymerase to initiate transcription from intermediate gene promoters.</text>
</comment>
<dbReference type="EMBL" id="AF250284">
    <property type="protein sequence ID" value="AAG02797.1"/>
    <property type="molecule type" value="Genomic_DNA"/>
</dbReference>
<gene>
    <name evidence="5" type="primary">AMV091</name>
</gene>